<dbReference type="SMART" id="SM00260">
    <property type="entry name" value="CheW"/>
    <property type="match status" value="1"/>
</dbReference>
<dbReference type="PROSITE" id="PS50851">
    <property type="entry name" value="CHEW"/>
    <property type="match status" value="1"/>
</dbReference>
<sequence>MKPVHTTHLNALLLPLAGRTLMLPSAAVAEVIRYPDQPAPVGNAQGWLLGNIDWRGLSLPLLSFEALAGRSLPPPSGRIAVLNLTDERARIKFCALLLQGFPRPLQADEQLPRNNDEPLAALELCAVSLADGKTAIIPNMPALEQQLLAAGVL</sequence>
<dbReference type="OrthoDB" id="5765252at2"/>
<dbReference type="GO" id="GO:0007165">
    <property type="term" value="P:signal transduction"/>
    <property type="evidence" value="ECO:0007669"/>
    <property type="project" value="InterPro"/>
</dbReference>
<dbReference type="SUPFAM" id="SSF50341">
    <property type="entry name" value="CheW-like"/>
    <property type="match status" value="1"/>
</dbReference>
<evidence type="ECO:0000313" key="3">
    <source>
        <dbReference type="Proteomes" id="UP000072660"/>
    </source>
</evidence>
<dbReference type="AlphaFoldDB" id="A0A139SI42"/>
<dbReference type="Proteomes" id="UP000072660">
    <property type="component" value="Unassembled WGS sequence"/>
</dbReference>
<gene>
    <name evidence="2" type="ORF">AXE65_07365</name>
</gene>
<dbReference type="RefSeq" id="WP_068393055.1">
    <property type="nucleotide sequence ID" value="NZ_LSZO01000217.1"/>
</dbReference>
<reference evidence="2 3" key="1">
    <citation type="submission" date="2016-02" db="EMBL/GenBank/DDBJ databases">
        <authorList>
            <person name="Wen L."/>
            <person name="He K."/>
            <person name="Yang H."/>
        </authorList>
    </citation>
    <scope>NUCLEOTIDE SEQUENCE [LARGE SCALE GENOMIC DNA]</scope>
    <source>
        <strain evidence="2 3">CV58</strain>
    </source>
</reference>
<evidence type="ECO:0000259" key="1">
    <source>
        <dbReference type="PROSITE" id="PS50851"/>
    </source>
</evidence>
<protein>
    <recommendedName>
        <fullName evidence="1">CheW-like domain-containing protein</fullName>
    </recommendedName>
</protein>
<keyword evidence="3" id="KW-1185">Reference proteome</keyword>
<dbReference type="Pfam" id="PF01584">
    <property type="entry name" value="CheW"/>
    <property type="match status" value="1"/>
</dbReference>
<dbReference type="InterPro" id="IPR036061">
    <property type="entry name" value="CheW-like_dom_sf"/>
</dbReference>
<name>A0A139SI42_9GAMM</name>
<feature type="domain" description="CheW-like" evidence="1">
    <location>
        <begin position="8"/>
        <end position="149"/>
    </location>
</feature>
<evidence type="ECO:0000313" key="2">
    <source>
        <dbReference type="EMBL" id="KXU34217.1"/>
    </source>
</evidence>
<proteinExistence type="predicted"/>
<dbReference type="EMBL" id="LSZO01000217">
    <property type="protein sequence ID" value="KXU34217.1"/>
    <property type="molecule type" value="Genomic_DNA"/>
</dbReference>
<accession>A0A139SI42</accession>
<organism evidence="2 3">
    <name type="scientific">Ventosimonas gracilis</name>
    <dbReference type="NCBI Taxonomy" id="1680762"/>
    <lineage>
        <taxon>Bacteria</taxon>
        <taxon>Pseudomonadati</taxon>
        <taxon>Pseudomonadota</taxon>
        <taxon>Gammaproteobacteria</taxon>
        <taxon>Pseudomonadales</taxon>
        <taxon>Ventosimonadaceae</taxon>
        <taxon>Ventosimonas</taxon>
    </lineage>
</organism>
<dbReference type="InterPro" id="IPR002545">
    <property type="entry name" value="CheW-lke_dom"/>
</dbReference>
<comment type="caution">
    <text evidence="2">The sequence shown here is derived from an EMBL/GenBank/DDBJ whole genome shotgun (WGS) entry which is preliminary data.</text>
</comment>
<dbReference type="GO" id="GO:0006935">
    <property type="term" value="P:chemotaxis"/>
    <property type="evidence" value="ECO:0007669"/>
    <property type="project" value="InterPro"/>
</dbReference>